<feature type="compositionally biased region" description="Basic and acidic residues" evidence="2">
    <location>
        <begin position="8"/>
        <end position="24"/>
    </location>
</feature>
<proteinExistence type="predicted"/>
<evidence type="ECO:0000313" key="4">
    <source>
        <dbReference type="Proteomes" id="UP000244803"/>
    </source>
</evidence>
<gene>
    <name evidence="3" type="ORF">MACJ_000056</name>
</gene>
<accession>A0A976M3F8</accession>
<evidence type="ECO:0000256" key="1">
    <source>
        <dbReference type="SAM" id="Coils"/>
    </source>
</evidence>
<dbReference type="Proteomes" id="UP000244803">
    <property type="component" value="Chromosome 1"/>
</dbReference>
<evidence type="ECO:0000313" key="3">
    <source>
        <dbReference type="EMBL" id="UKJ87620.2"/>
    </source>
</evidence>
<evidence type="ECO:0000256" key="2">
    <source>
        <dbReference type="SAM" id="MobiDB-lite"/>
    </source>
</evidence>
<reference evidence="3" key="1">
    <citation type="submission" date="2022-07" db="EMBL/GenBank/DDBJ databases">
        <title>Evaluation of T. orientalis genome assembly methods using nanopore sequencing and analysis of variation between genomes.</title>
        <authorList>
            <person name="Yam J."/>
            <person name="Micallef M.L."/>
            <person name="Liu M."/>
            <person name="Djordjevic S.P."/>
            <person name="Bogema D.R."/>
            <person name="Jenkins C."/>
        </authorList>
    </citation>
    <scope>NUCLEOTIDE SEQUENCE</scope>
    <source>
        <strain evidence="3">Fish Creek</strain>
    </source>
</reference>
<protein>
    <submittedName>
        <fullName evidence="3">Uncharacterized protein</fullName>
    </submittedName>
</protein>
<dbReference type="OrthoDB" id="365053at2759"/>
<feature type="coiled-coil region" evidence="1">
    <location>
        <begin position="228"/>
        <end position="293"/>
    </location>
</feature>
<name>A0A976M3F8_THEOR</name>
<dbReference type="EMBL" id="CP056065">
    <property type="protein sequence ID" value="UKJ87620.2"/>
    <property type="molecule type" value="Genomic_DNA"/>
</dbReference>
<sequence>MNPEFILDFDKDDNTPGNRDKSDQDDSLDTFTNSILSQYASGMNPPICKVSNSKSVSQTVKFPFGDSKSANEQNRDLNPNDAFTFNNYMNKIEILYTMATKLENTWNELFNLVKERTNYNRYDLSLKKPSIWKHSNSINDLHLETISRWIETSSNIMCCLANTLNIDNQNHMEFGGSKLLQDSIDESYSKFNTDVTKSWGQTENSSQVQENDLKNEYLKVMKFNTMIQSDYEKIIEKLRNERDAAISKAELKAVLEKEIYSLNERISLLERQLADKNSQIEELNRSVESANRVQLQIMKKNEELIASNQKLLMDKNNFIDKDAAKQLIKQYYEEEKRGGERKEDIVQLLERMLDINKKSKASEELKSEHRRSLLSEFMNFVNENVESR</sequence>
<feature type="region of interest" description="Disordered" evidence="2">
    <location>
        <begin position="1"/>
        <end position="28"/>
    </location>
</feature>
<organism evidence="3 4">
    <name type="scientific">Theileria orientalis</name>
    <dbReference type="NCBI Taxonomy" id="68886"/>
    <lineage>
        <taxon>Eukaryota</taxon>
        <taxon>Sar</taxon>
        <taxon>Alveolata</taxon>
        <taxon>Apicomplexa</taxon>
        <taxon>Aconoidasida</taxon>
        <taxon>Piroplasmida</taxon>
        <taxon>Theileriidae</taxon>
        <taxon>Theileria</taxon>
    </lineage>
</organism>
<keyword evidence="1" id="KW-0175">Coiled coil</keyword>
<dbReference type="AlphaFoldDB" id="A0A976M3F8"/>